<dbReference type="OrthoDB" id="1879366at2759"/>
<evidence type="ECO:0000256" key="1">
    <source>
        <dbReference type="ARBA" id="ARBA00001947"/>
    </source>
</evidence>
<dbReference type="PANTHER" id="PTHR42940:SF5">
    <property type="entry name" value="ALCOHOL DEHYDROGENASE 2"/>
    <property type="match status" value="1"/>
</dbReference>
<keyword evidence="6" id="KW-0520">NAD</keyword>
<comment type="cofactor">
    <cofactor evidence="1 7">
        <name>Zn(2+)</name>
        <dbReference type="ChEBI" id="CHEBI:29105"/>
    </cofactor>
</comment>
<evidence type="ECO:0000256" key="5">
    <source>
        <dbReference type="ARBA" id="ARBA00023002"/>
    </source>
</evidence>
<dbReference type="Pfam" id="PF08240">
    <property type="entry name" value="ADH_N"/>
    <property type="match status" value="1"/>
</dbReference>
<gene>
    <name evidence="9" type="ORF">PEGY_LOCUS2872</name>
</gene>
<dbReference type="InterPro" id="IPR011032">
    <property type="entry name" value="GroES-like_sf"/>
</dbReference>
<evidence type="ECO:0000313" key="9">
    <source>
        <dbReference type="EMBL" id="CAG8891789.1"/>
    </source>
</evidence>
<feature type="domain" description="Enoyl reductase (ER)" evidence="8">
    <location>
        <begin position="45"/>
        <end position="389"/>
    </location>
</feature>
<name>A0A9W4KCV5_9EURO</name>
<dbReference type="SMART" id="SM00829">
    <property type="entry name" value="PKS_ER"/>
    <property type="match status" value="1"/>
</dbReference>
<evidence type="ECO:0000256" key="3">
    <source>
        <dbReference type="ARBA" id="ARBA00022723"/>
    </source>
</evidence>
<evidence type="ECO:0000313" key="10">
    <source>
        <dbReference type="Proteomes" id="UP001154252"/>
    </source>
</evidence>
<keyword evidence="10" id="KW-1185">Reference proteome</keyword>
<evidence type="ECO:0000256" key="6">
    <source>
        <dbReference type="ARBA" id="ARBA00023027"/>
    </source>
</evidence>
<dbReference type="CDD" id="cd08297">
    <property type="entry name" value="CAD3"/>
    <property type="match status" value="1"/>
</dbReference>
<evidence type="ECO:0000256" key="4">
    <source>
        <dbReference type="ARBA" id="ARBA00022833"/>
    </source>
</evidence>
<dbReference type="Proteomes" id="UP001154252">
    <property type="component" value="Unassembled WGS sequence"/>
</dbReference>
<dbReference type="EMBL" id="CAJVRC010000845">
    <property type="protein sequence ID" value="CAG8891789.1"/>
    <property type="molecule type" value="Genomic_DNA"/>
</dbReference>
<dbReference type="AlphaFoldDB" id="A0A9W4KCV5"/>
<dbReference type="GO" id="GO:0004022">
    <property type="term" value="F:alcohol dehydrogenase (NAD+) activity"/>
    <property type="evidence" value="ECO:0007669"/>
    <property type="project" value="TreeGrafter"/>
</dbReference>
<dbReference type="PANTHER" id="PTHR42940">
    <property type="entry name" value="ALCOHOL DEHYDROGENASE 1-RELATED"/>
    <property type="match status" value="1"/>
</dbReference>
<dbReference type="GO" id="GO:0008270">
    <property type="term" value="F:zinc ion binding"/>
    <property type="evidence" value="ECO:0007669"/>
    <property type="project" value="InterPro"/>
</dbReference>
<accession>A0A9W4KCV5</accession>
<dbReference type="SUPFAM" id="SSF51735">
    <property type="entry name" value="NAD(P)-binding Rossmann-fold domains"/>
    <property type="match status" value="1"/>
</dbReference>
<dbReference type="Gene3D" id="3.40.50.720">
    <property type="entry name" value="NAD(P)-binding Rossmann-like Domain"/>
    <property type="match status" value="1"/>
</dbReference>
<evidence type="ECO:0000256" key="7">
    <source>
        <dbReference type="RuleBase" id="RU361277"/>
    </source>
</evidence>
<evidence type="ECO:0000256" key="2">
    <source>
        <dbReference type="ARBA" id="ARBA00008072"/>
    </source>
</evidence>
<dbReference type="Pfam" id="PF00107">
    <property type="entry name" value="ADH_zinc_N"/>
    <property type="match status" value="1"/>
</dbReference>
<sequence length="392" mass="40901">MRRILSGKASENHANWAELQFPATNMSSPVGIPKQHKAAVYDKPGSVSTSVTLVDTPEPGFGQVLINLTHSGVCHSDFGVMTNSWRALPFPTQAGQVGGHEGVGVVVKLGPGCDGSEVKVGDRVGVKWVAAVCGTCLPCLSGSDGLCLNGKISGYYNPGTFQQYVLGPIDYVTPIPMSVPSEQAAPMLCAGVTVYAALKRSKAQPGDFVVISGAGGGLGHLATQIGSRGLGLRIIGVDHGSKADLVKENGAEAFVDITQFPKDDNGAAIAEHVKSLTGGHGAHAVIVCTASNIAYAQAIPMLRFNGSLVCVGIPEGDMVSIATACPGPLVFKQLSIEGSAVGNRRDAHEVLDFVARGIIKPHVRTEKLEKLTEVFEDMDRGQLNGRVVIDLS</sequence>
<dbReference type="InterPro" id="IPR002328">
    <property type="entry name" value="ADH_Zn_CS"/>
</dbReference>
<dbReference type="InterPro" id="IPR013154">
    <property type="entry name" value="ADH-like_N"/>
</dbReference>
<reference evidence="9" key="1">
    <citation type="submission" date="2021-07" db="EMBL/GenBank/DDBJ databases">
        <authorList>
            <person name="Branca A.L. A."/>
        </authorList>
    </citation>
    <scope>NUCLEOTIDE SEQUENCE</scope>
</reference>
<dbReference type="GO" id="GO:0005737">
    <property type="term" value="C:cytoplasm"/>
    <property type="evidence" value="ECO:0007669"/>
    <property type="project" value="TreeGrafter"/>
</dbReference>
<organism evidence="9 10">
    <name type="scientific">Penicillium egyptiacum</name>
    <dbReference type="NCBI Taxonomy" id="1303716"/>
    <lineage>
        <taxon>Eukaryota</taxon>
        <taxon>Fungi</taxon>
        <taxon>Dikarya</taxon>
        <taxon>Ascomycota</taxon>
        <taxon>Pezizomycotina</taxon>
        <taxon>Eurotiomycetes</taxon>
        <taxon>Eurotiomycetidae</taxon>
        <taxon>Eurotiales</taxon>
        <taxon>Aspergillaceae</taxon>
        <taxon>Penicillium</taxon>
    </lineage>
</organism>
<dbReference type="Gene3D" id="3.90.180.10">
    <property type="entry name" value="Medium-chain alcohol dehydrogenases, catalytic domain"/>
    <property type="match status" value="1"/>
</dbReference>
<proteinExistence type="inferred from homology"/>
<dbReference type="PROSITE" id="PS00059">
    <property type="entry name" value="ADH_ZINC"/>
    <property type="match status" value="1"/>
</dbReference>
<protein>
    <recommendedName>
        <fullName evidence="8">Enoyl reductase (ER) domain-containing protein</fullName>
    </recommendedName>
</protein>
<comment type="similarity">
    <text evidence="2 7">Belongs to the zinc-containing alcohol dehydrogenase family.</text>
</comment>
<keyword evidence="5" id="KW-0560">Oxidoreductase</keyword>
<dbReference type="InterPro" id="IPR020843">
    <property type="entry name" value="ER"/>
</dbReference>
<comment type="caution">
    <text evidence="9">The sequence shown here is derived from an EMBL/GenBank/DDBJ whole genome shotgun (WGS) entry which is preliminary data.</text>
</comment>
<dbReference type="SUPFAM" id="SSF50129">
    <property type="entry name" value="GroES-like"/>
    <property type="match status" value="1"/>
</dbReference>
<keyword evidence="4 7" id="KW-0862">Zinc</keyword>
<dbReference type="FunFam" id="3.40.50.720:FF:000039">
    <property type="entry name" value="Alcohol dehydrogenase AdhP"/>
    <property type="match status" value="1"/>
</dbReference>
<keyword evidence="3 7" id="KW-0479">Metal-binding</keyword>
<evidence type="ECO:0000259" key="8">
    <source>
        <dbReference type="SMART" id="SM00829"/>
    </source>
</evidence>
<dbReference type="InterPro" id="IPR036291">
    <property type="entry name" value="NAD(P)-bd_dom_sf"/>
</dbReference>
<dbReference type="InterPro" id="IPR013149">
    <property type="entry name" value="ADH-like_C"/>
</dbReference>